<evidence type="ECO:0000256" key="1">
    <source>
        <dbReference type="SAM" id="SignalP"/>
    </source>
</evidence>
<dbReference type="EMBL" id="JAHESC010000028">
    <property type="protein sequence ID" value="MBT1688590.1"/>
    <property type="molecule type" value="Genomic_DNA"/>
</dbReference>
<sequence>MKSLHLLGALILAITSCQAPPPKDNIPPMIGYIEVADIIRGLAGPLVLDLKNPVSGKQVVVVGCPHSTDTTGKEFDLMEIYFRHLRPDIAFNEGGPVSDSVHFSSRSEAILRDGETGYLKFLCDQAGVKMVDGDLAAKDEFAAMLQDYPREDLFLYYTIERFMWPAKFGANGNQSFESAYDGFINDYLIKNGFPVEASQKSLMYFQKLYSEKTGQPFDRDTFDISCFNFLSDNGKYCELGRASKVIRDKALLKKIENALEHYDRIFVAFGGAHVIAFEPALKQLVWQTNAVTN</sequence>
<feature type="chain" id="PRO_5042905808" evidence="1">
    <location>
        <begin position="20"/>
        <end position="293"/>
    </location>
</feature>
<keyword evidence="1" id="KW-0732">Signal</keyword>
<dbReference type="PROSITE" id="PS51257">
    <property type="entry name" value="PROKAR_LIPOPROTEIN"/>
    <property type="match status" value="1"/>
</dbReference>
<evidence type="ECO:0000313" key="3">
    <source>
        <dbReference type="Proteomes" id="UP001319180"/>
    </source>
</evidence>
<feature type="signal peptide" evidence="1">
    <location>
        <begin position="1"/>
        <end position="19"/>
    </location>
</feature>
<dbReference type="Proteomes" id="UP001319180">
    <property type="component" value="Unassembled WGS sequence"/>
</dbReference>
<protein>
    <submittedName>
        <fullName evidence="2">Uncharacterized protein</fullName>
    </submittedName>
</protein>
<evidence type="ECO:0000313" key="2">
    <source>
        <dbReference type="EMBL" id="MBT1688590.1"/>
    </source>
</evidence>
<keyword evidence="3" id="KW-1185">Reference proteome</keyword>
<dbReference type="RefSeq" id="WP_254091814.1">
    <property type="nucleotide sequence ID" value="NZ_JAHESC010000028.1"/>
</dbReference>
<comment type="caution">
    <text evidence="2">The sequence shown here is derived from an EMBL/GenBank/DDBJ whole genome shotgun (WGS) entry which is preliminary data.</text>
</comment>
<proteinExistence type="predicted"/>
<organism evidence="2 3">
    <name type="scientific">Dawidia soli</name>
    <dbReference type="NCBI Taxonomy" id="2782352"/>
    <lineage>
        <taxon>Bacteria</taxon>
        <taxon>Pseudomonadati</taxon>
        <taxon>Bacteroidota</taxon>
        <taxon>Cytophagia</taxon>
        <taxon>Cytophagales</taxon>
        <taxon>Chryseotaleaceae</taxon>
        <taxon>Dawidia</taxon>
    </lineage>
</organism>
<name>A0AAP2DD78_9BACT</name>
<accession>A0AAP2DD78</accession>
<dbReference type="AlphaFoldDB" id="A0AAP2DD78"/>
<reference evidence="2 3" key="1">
    <citation type="submission" date="2021-05" db="EMBL/GenBank/DDBJ databases">
        <title>A Polyphasic approach of four new species of the genus Ohtaekwangia: Ohtaekwangia histidinii sp. nov., Ohtaekwangia cretensis sp. nov., Ohtaekwangia indiensis sp. nov., Ohtaekwangia reichenbachii sp. nov. from diverse environment.</title>
        <authorList>
            <person name="Octaviana S."/>
        </authorList>
    </citation>
    <scope>NUCLEOTIDE SEQUENCE [LARGE SCALE GENOMIC DNA]</scope>
    <source>
        <strain evidence="2 3">PWU37</strain>
    </source>
</reference>
<gene>
    <name evidence="2" type="ORF">KK078_18615</name>
</gene>